<protein>
    <recommendedName>
        <fullName evidence="3">DUF1990 domain-containing protein</fullName>
    </recommendedName>
</protein>
<gene>
    <name evidence="1" type="ORF">EDD35_2343</name>
</gene>
<proteinExistence type="predicted"/>
<evidence type="ECO:0008006" key="3">
    <source>
        <dbReference type="Google" id="ProtNLM"/>
    </source>
</evidence>
<reference evidence="1 2" key="1">
    <citation type="submission" date="2018-11" db="EMBL/GenBank/DDBJ databases">
        <title>Sequencing the genomes of 1000 actinobacteria strains.</title>
        <authorList>
            <person name="Klenk H.-P."/>
        </authorList>
    </citation>
    <scope>NUCLEOTIDE SEQUENCE [LARGE SCALE GENOMIC DNA]</scope>
    <source>
        <strain evidence="1 2">DSM 44348</strain>
    </source>
</reference>
<dbReference type="AlphaFoldDB" id="A0A3N2GTS0"/>
<dbReference type="Proteomes" id="UP000274843">
    <property type="component" value="Unassembled WGS sequence"/>
</dbReference>
<evidence type="ECO:0000313" key="2">
    <source>
        <dbReference type="Proteomes" id="UP000274843"/>
    </source>
</evidence>
<comment type="caution">
    <text evidence="1">The sequence shown here is derived from an EMBL/GenBank/DDBJ whole genome shotgun (WGS) entry which is preliminary data.</text>
</comment>
<keyword evidence="2" id="KW-1185">Reference proteome</keyword>
<evidence type="ECO:0000313" key="1">
    <source>
        <dbReference type="EMBL" id="ROS40017.1"/>
    </source>
</evidence>
<name>A0A3N2GTS0_9PSEU</name>
<accession>A0A3N2GTS0</accession>
<sequence length="217" mass="24061">MPCAPPQNAGGMTEKLLIDEYLPVHEAHQLDAIVVDTPPDAAYRAVRDLDPDKVAQAVPLLRVLGRARAIPAAIADRIRGDTEPPPESLPAEEYQAAFVLLDERPGTEFVVGMIGKFMTATQLEFRRFEPGEFTGFDEPGYGKVALNFVVQPYGPGRSLLTTETRTATTDPLSRNRFARYWTVVGPFAGFIMRRWLRLAKHNAESAERDAVQPEAQQ</sequence>
<dbReference type="EMBL" id="RKHY01000001">
    <property type="protein sequence ID" value="ROS40017.1"/>
    <property type="molecule type" value="Genomic_DNA"/>
</dbReference>
<organism evidence="1 2">
    <name type="scientific">Amycolatopsis thermoflava</name>
    <dbReference type="NCBI Taxonomy" id="84480"/>
    <lineage>
        <taxon>Bacteria</taxon>
        <taxon>Bacillati</taxon>
        <taxon>Actinomycetota</taxon>
        <taxon>Actinomycetes</taxon>
        <taxon>Pseudonocardiales</taxon>
        <taxon>Pseudonocardiaceae</taxon>
        <taxon>Amycolatopsis</taxon>
        <taxon>Amycolatopsis methanolica group</taxon>
    </lineage>
</organism>